<evidence type="ECO:0000313" key="2">
    <source>
        <dbReference type="EMBL" id="NKE62030.1"/>
    </source>
</evidence>
<dbReference type="PROSITE" id="PS50025">
    <property type="entry name" value="LAM_G_DOMAIN"/>
    <property type="match status" value="2"/>
</dbReference>
<protein>
    <recommendedName>
        <fullName evidence="1">Laminin G domain-containing protein</fullName>
    </recommendedName>
</protein>
<dbReference type="RefSeq" id="WP_167978679.1">
    <property type="nucleotide sequence ID" value="NZ_VSRL01000215.1"/>
</dbReference>
<keyword evidence="3" id="KW-1185">Reference proteome</keyword>
<dbReference type="Pfam" id="PF13385">
    <property type="entry name" value="Laminin_G_3"/>
    <property type="match status" value="1"/>
</dbReference>
<dbReference type="PANTHER" id="PTHR15036:SF85">
    <property type="entry name" value="SP2353, ISOFORM A"/>
    <property type="match status" value="1"/>
</dbReference>
<dbReference type="InterPro" id="IPR050372">
    <property type="entry name" value="Neurexin-related_CASP"/>
</dbReference>
<dbReference type="InterPro" id="IPR013320">
    <property type="entry name" value="ConA-like_dom_sf"/>
</dbReference>
<comment type="caution">
    <text evidence="2">The sequence shown here is derived from an EMBL/GenBank/DDBJ whole genome shotgun (WGS) entry which is preliminary data.</text>
</comment>
<organism evidence="2 3">
    <name type="scientific">Lentzea indica</name>
    <dbReference type="NCBI Taxonomy" id="2604800"/>
    <lineage>
        <taxon>Bacteria</taxon>
        <taxon>Bacillati</taxon>
        <taxon>Actinomycetota</taxon>
        <taxon>Actinomycetes</taxon>
        <taxon>Pseudonocardiales</taxon>
        <taxon>Pseudonocardiaceae</taxon>
        <taxon>Lentzea</taxon>
    </lineage>
</organism>
<proteinExistence type="predicted"/>
<dbReference type="SMART" id="SM00282">
    <property type="entry name" value="LamG"/>
    <property type="match status" value="1"/>
</dbReference>
<dbReference type="PANTHER" id="PTHR15036">
    <property type="entry name" value="PIKACHURIN-LIKE PROTEIN"/>
    <property type="match status" value="1"/>
</dbReference>
<name>A0ABX1FTF7_9PSEU</name>
<dbReference type="Proteomes" id="UP001515943">
    <property type="component" value="Unassembled WGS sequence"/>
</dbReference>
<gene>
    <name evidence="2" type="ORF">FXN61_36875</name>
</gene>
<dbReference type="CDD" id="cd00110">
    <property type="entry name" value="LamG"/>
    <property type="match status" value="1"/>
</dbReference>
<evidence type="ECO:0000259" key="1">
    <source>
        <dbReference type="PROSITE" id="PS50025"/>
    </source>
</evidence>
<dbReference type="SUPFAM" id="SSF49899">
    <property type="entry name" value="Concanavalin A-like lectins/glucanases"/>
    <property type="match status" value="2"/>
</dbReference>
<dbReference type="EMBL" id="VSRL01000215">
    <property type="protein sequence ID" value="NKE62030.1"/>
    <property type="molecule type" value="Genomic_DNA"/>
</dbReference>
<evidence type="ECO:0000313" key="3">
    <source>
        <dbReference type="Proteomes" id="UP001515943"/>
    </source>
</evidence>
<dbReference type="InterPro" id="IPR001791">
    <property type="entry name" value="Laminin_G"/>
</dbReference>
<accession>A0ABX1FTF7</accession>
<feature type="domain" description="Laminin G" evidence="1">
    <location>
        <begin position="10"/>
        <end position="189"/>
    </location>
</feature>
<reference evidence="2 3" key="1">
    <citation type="submission" date="2019-08" db="EMBL/GenBank/DDBJ databases">
        <title>Lentzea from Indian Himalayas.</title>
        <authorList>
            <person name="Mandal S."/>
            <person name="Mallick Gupta A."/>
            <person name="Maiti P.K."/>
            <person name="Sarkar J."/>
            <person name="Mandal S."/>
        </authorList>
    </citation>
    <scope>NUCLEOTIDE SEQUENCE [LARGE SCALE GENOMIC DNA]</scope>
    <source>
        <strain evidence="2 3">PSKA42</strain>
    </source>
</reference>
<dbReference type="Gene3D" id="2.60.120.200">
    <property type="match status" value="2"/>
</dbReference>
<feature type="domain" description="Laminin G" evidence="1">
    <location>
        <begin position="236"/>
        <end position="349"/>
    </location>
</feature>
<sequence length="349" mass="37152">MGYDATRPFGEPAATFPRNYSTVGSYPVSGARTASIELWFKTSSTTGGALLATGTPWSNTNSQDSVPVLYVGTDGKLRGRVSDGQMAMITSTNPVNDGNWHHTVLATSSSSQTLYLDGSAVGTQPGADWDVHEQLHVGWATTEESEWPAEPVDADGRFEGSLTHLALYRRALTPAQVSGHYAARTSQDNYKNAVRADAPHGFFSFGQGAAVRDPQVGNATFTNVQLDTKLMTRNGTSGTFNGTSSHTKLPEWQLHGRAQLSTDLWFNTTSQAGGVLLGTSDRAIGDGTPQAGRAVLYIGADGKLRGRYGSSGEPPSTVEPVNDGQWHHVALAGWARARCSTWTARSSAT</sequence>